<evidence type="ECO:0000313" key="1">
    <source>
        <dbReference type="EMBL" id="BES79941.1"/>
    </source>
</evidence>
<keyword evidence="2" id="KW-1185">Reference proteome</keyword>
<evidence type="ECO:0000313" key="2">
    <source>
        <dbReference type="Proteomes" id="UP001304813"/>
    </source>
</evidence>
<organism evidence="1 2">
    <name type="scientific">Yersinia phage vB_Yru_GN1</name>
    <dbReference type="NCBI Taxonomy" id="3074381"/>
    <lineage>
        <taxon>Viruses</taxon>
        <taxon>Duplodnaviria</taxon>
        <taxon>Heunggongvirae</taxon>
        <taxon>Uroviricota</taxon>
        <taxon>Caudoviricetes</taxon>
        <taxon>Caudoviricetes incertae sedis</taxon>
        <taxon>Sepahanvirus</taxon>
        <taxon>Sepahanvirus vB-Yru-GN1</taxon>
    </lineage>
</organism>
<dbReference type="EMBL" id="LC779065">
    <property type="protein sequence ID" value="BES79941.1"/>
    <property type="molecule type" value="Genomic_DNA"/>
</dbReference>
<accession>A0AA86IZ09</accession>
<sequence>MTIVIDKETLNNSLINVSGQDLTLKNSLEVFNEEYLHDITKELEYLVIESFKTSSKSPDDIYNIYIDDSELEVSEHEFNGKRYFIVLSINDCPVNSAFELKSI</sequence>
<dbReference type="Proteomes" id="UP001304813">
    <property type="component" value="Segment"/>
</dbReference>
<protein>
    <submittedName>
        <fullName evidence="1">Uncharacterized protein</fullName>
    </submittedName>
</protein>
<proteinExistence type="predicted"/>
<reference evidence="1 2" key="1">
    <citation type="submission" date="2023-09" db="EMBL/GenBank/DDBJ databases">
        <title>Analysis of phage genome (vB_Yru_GN1) of the bacterium (Yersinia ruckeri).</title>
        <authorList>
            <person name="Ganjoor M.S."/>
            <person name="Bouzari M."/>
            <person name="Soleimani-Delfan A."/>
        </authorList>
    </citation>
    <scope>NUCLEOTIDE SEQUENCE [LARGE SCALE GENOMIC DNA]</scope>
    <source>
        <strain evidence="2">vB_Yru_GN1</strain>
    </source>
</reference>
<name>A0AA86IZ09_9CAUD</name>